<evidence type="ECO:0000313" key="5">
    <source>
        <dbReference type="Proteomes" id="UP000578449"/>
    </source>
</evidence>
<dbReference type="Gene3D" id="3.20.20.370">
    <property type="entry name" value="Glycoside hydrolase/deacetylase"/>
    <property type="match status" value="1"/>
</dbReference>
<dbReference type="RefSeq" id="WP_185050351.1">
    <property type="nucleotide sequence ID" value="NZ_BAABIX010000001.1"/>
</dbReference>
<comment type="subcellular location">
    <subcellularLocation>
        <location evidence="1">Secreted</location>
    </subcellularLocation>
</comment>
<dbReference type="SUPFAM" id="SSF88713">
    <property type="entry name" value="Glycoside hydrolase/deacetylase"/>
    <property type="match status" value="1"/>
</dbReference>
<dbReference type="GO" id="GO:0016810">
    <property type="term" value="F:hydrolase activity, acting on carbon-nitrogen (but not peptide) bonds"/>
    <property type="evidence" value="ECO:0007669"/>
    <property type="project" value="InterPro"/>
</dbReference>
<protein>
    <submittedName>
        <fullName evidence="4">Peptidoglycan/xylan/chitin deacetylase (PgdA/CDA1 family)</fullName>
    </submittedName>
</protein>
<dbReference type="AlphaFoldDB" id="A0A840P690"/>
<dbReference type="InterPro" id="IPR051398">
    <property type="entry name" value="Polysacch_Deacetylase"/>
</dbReference>
<evidence type="ECO:0000256" key="2">
    <source>
        <dbReference type="ARBA" id="ARBA00022729"/>
    </source>
</evidence>
<dbReference type="GO" id="GO:0005975">
    <property type="term" value="P:carbohydrate metabolic process"/>
    <property type="evidence" value="ECO:0007669"/>
    <property type="project" value="InterPro"/>
</dbReference>
<dbReference type="InterPro" id="IPR011330">
    <property type="entry name" value="Glyco_hydro/deAcase_b/a-brl"/>
</dbReference>
<keyword evidence="5" id="KW-1185">Reference proteome</keyword>
<dbReference type="PROSITE" id="PS51677">
    <property type="entry name" value="NODB"/>
    <property type="match status" value="1"/>
</dbReference>
<accession>A0A840P690</accession>
<evidence type="ECO:0000256" key="1">
    <source>
        <dbReference type="ARBA" id="ARBA00004613"/>
    </source>
</evidence>
<dbReference type="CDD" id="cd10918">
    <property type="entry name" value="CE4_NodB_like_5s_6s"/>
    <property type="match status" value="1"/>
</dbReference>
<organism evidence="4 5">
    <name type="scientific">Thermocatellispora tengchongensis</name>
    <dbReference type="NCBI Taxonomy" id="1073253"/>
    <lineage>
        <taxon>Bacteria</taxon>
        <taxon>Bacillati</taxon>
        <taxon>Actinomycetota</taxon>
        <taxon>Actinomycetes</taxon>
        <taxon>Streptosporangiales</taxon>
        <taxon>Streptosporangiaceae</taxon>
        <taxon>Thermocatellispora</taxon>
    </lineage>
</organism>
<keyword evidence="2" id="KW-0732">Signal</keyword>
<dbReference type="EMBL" id="JACHGN010000006">
    <property type="protein sequence ID" value="MBB5133371.1"/>
    <property type="molecule type" value="Genomic_DNA"/>
</dbReference>
<evidence type="ECO:0000313" key="4">
    <source>
        <dbReference type="EMBL" id="MBB5133371.1"/>
    </source>
</evidence>
<dbReference type="PANTHER" id="PTHR34216">
    <property type="match status" value="1"/>
</dbReference>
<name>A0A840P690_9ACTN</name>
<comment type="caution">
    <text evidence="4">The sequence shown here is derived from an EMBL/GenBank/DDBJ whole genome shotgun (WGS) entry which is preliminary data.</text>
</comment>
<dbReference type="Pfam" id="PF01522">
    <property type="entry name" value="Polysacc_deac_1"/>
    <property type="match status" value="1"/>
</dbReference>
<dbReference type="InterPro" id="IPR002509">
    <property type="entry name" value="NODB_dom"/>
</dbReference>
<dbReference type="PANTHER" id="PTHR34216:SF3">
    <property type="entry name" value="POLY-BETA-1,6-N-ACETYL-D-GLUCOSAMINE N-DEACETYLASE"/>
    <property type="match status" value="1"/>
</dbReference>
<gene>
    <name evidence="4" type="ORF">HNP84_003097</name>
</gene>
<proteinExistence type="predicted"/>
<reference evidence="4 5" key="1">
    <citation type="submission" date="2020-08" db="EMBL/GenBank/DDBJ databases">
        <title>Genomic Encyclopedia of Type Strains, Phase IV (KMG-IV): sequencing the most valuable type-strain genomes for metagenomic binning, comparative biology and taxonomic classification.</title>
        <authorList>
            <person name="Goeker M."/>
        </authorList>
    </citation>
    <scope>NUCLEOTIDE SEQUENCE [LARGE SCALE GENOMIC DNA]</scope>
    <source>
        <strain evidence="4 5">DSM 45615</strain>
    </source>
</reference>
<evidence type="ECO:0000259" key="3">
    <source>
        <dbReference type="PROSITE" id="PS51677"/>
    </source>
</evidence>
<dbReference type="GO" id="GO:0005576">
    <property type="term" value="C:extracellular region"/>
    <property type="evidence" value="ECO:0007669"/>
    <property type="project" value="UniProtKB-SubCell"/>
</dbReference>
<dbReference type="Proteomes" id="UP000578449">
    <property type="component" value="Unassembled WGS sequence"/>
</dbReference>
<feature type="domain" description="NodB homology" evidence="3">
    <location>
        <begin position="63"/>
        <end position="237"/>
    </location>
</feature>
<sequence>MRPATAPLVLMYHSVDSCAADPLRVTVSPRRFARQMRWLAAQGWRGVSVRELHAAHAAGEARGLVGLTFDDGYADFVSRALPVLLAHGFTATVYVVAGRLGGHNAWDPGGPRKALLDARQVRQVAAAGMEIGSHTLGHVSLPGLDAAALGHELTRSREVLGELIGTQVTGFAYPYGHAGPREVAAVRAAGYSHACAIRPSAPGGWHALPRTYVGERDGPARLLAKHVRHRLRWRGPW</sequence>